<evidence type="ECO:0000313" key="2">
    <source>
        <dbReference type="Proteomes" id="UP000191240"/>
    </source>
</evidence>
<reference evidence="1 2" key="1">
    <citation type="submission" date="2016-11" db="EMBL/GenBank/DDBJ databases">
        <authorList>
            <person name="Jaros S."/>
            <person name="Januszkiewicz K."/>
            <person name="Wedrychowicz H."/>
        </authorList>
    </citation>
    <scope>NUCLEOTIDE SEQUENCE [LARGE SCALE GENOMIC DNA]</scope>
    <source>
        <strain evidence="1 2">DSM 3074</strain>
    </source>
</reference>
<protein>
    <recommendedName>
        <fullName evidence="3">Capsule polysaccharide biosynthesis protein</fullName>
    </recommendedName>
</protein>
<evidence type="ECO:0008006" key="3">
    <source>
        <dbReference type="Google" id="ProtNLM"/>
    </source>
</evidence>
<evidence type="ECO:0000313" key="1">
    <source>
        <dbReference type="EMBL" id="SHI96367.1"/>
    </source>
</evidence>
<accession>A0A1M6FFE2</accession>
<name>A0A1M6FFE2_9FIRM</name>
<dbReference type="AlphaFoldDB" id="A0A1M6FFE2"/>
<dbReference type="Proteomes" id="UP000191240">
    <property type="component" value="Unassembled WGS sequence"/>
</dbReference>
<dbReference type="SUPFAM" id="SSF53756">
    <property type="entry name" value="UDP-Glycosyltransferase/glycogen phosphorylase"/>
    <property type="match status" value="1"/>
</dbReference>
<sequence length="495" mass="56716">MLYSMDIFQCINDIEKKFPVCSWRVGDIDVWPIVRLGLFYENIATVPIGNSHKSSILSTLINEIKLLFLCLYTIIRDNSHNASEHESDVVFLGWNADRTVKLSTGELACQNLDMIKVELQKRGYVLYALEYISGFVTKIPRYTCSDLSIFWKLFKVRCALKFNSQKEEKKLSQLIEVEEYLKKNGFNSSTCEETYISSYAKSLKAYAECFYGVLQQTQAKMGVVVCWYSNVSMSFILACRKKGIPCIDIQHGFAGGNKHEAYYNWINIPQDGYNIMPTNFWSWSDKDAAAINKWYCSENSNIKRAFVGGNYTQAYLLKYDLGSLWNKKLAEKIEKDRISVLVTLQPGFKLPEWFIVFIKTSENIQWFIRCHPVMDEIQQEFVDKVKNESNVACEIASACPLVSVLELCNLHITSHSSVVIDAESYGVKSVCLSTECFNYFKENINQGTCFYVTNAVELNEIIKRETACIKNNDAKSSRNDIDMSGIDNLIRLINQ</sequence>
<dbReference type="EMBL" id="FQYW01000020">
    <property type="protein sequence ID" value="SHI96367.1"/>
    <property type="molecule type" value="Genomic_DNA"/>
</dbReference>
<proteinExistence type="predicted"/>
<organism evidence="1 2">
    <name type="scientific">Anaerovibrio lipolyticus DSM 3074</name>
    <dbReference type="NCBI Taxonomy" id="1120997"/>
    <lineage>
        <taxon>Bacteria</taxon>
        <taxon>Bacillati</taxon>
        <taxon>Bacillota</taxon>
        <taxon>Negativicutes</taxon>
        <taxon>Selenomonadales</taxon>
        <taxon>Selenomonadaceae</taxon>
        <taxon>Anaerovibrio</taxon>
    </lineage>
</organism>
<gene>
    <name evidence="1" type="ORF">SAMN02745671_02254</name>
</gene>